<dbReference type="EMBL" id="UINC01069091">
    <property type="protein sequence ID" value="SVC02199.1"/>
    <property type="molecule type" value="Genomic_DNA"/>
</dbReference>
<feature type="non-terminal residue" evidence="2">
    <location>
        <position position="50"/>
    </location>
</feature>
<evidence type="ECO:0000256" key="1">
    <source>
        <dbReference type="SAM" id="MobiDB-lite"/>
    </source>
</evidence>
<feature type="region of interest" description="Disordered" evidence="1">
    <location>
        <begin position="24"/>
        <end position="50"/>
    </location>
</feature>
<accession>A0A382ISF2</accession>
<name>A0A382ISF2_9ZZZZ</name>
<gene>
    <name evidence="2" type="ORF">METZ01_LOCUS255053</name>
</gene>
<proteinExistence type="predicted"/>
<organism evidence="2">
    <name type="scientific">marine metagenome</name>
    <dbReference type="NCBI Taxonomy" id="408172"/>
    <lineage>
        <taxon>unclassified sequences</taxon>
        <taxon>metagenomes</taxon>
        <taxon>ecological metagenomes</taxon>
    </lineage>
</organism>
<sequence>MKFEQFAKAVGIDKKVMERRMKGSVAMGASAGPKPKLSKEKQQVVVDTMR</sequence>
<protein>
    <submittedName>
        <fullName evidence="2">Uncharacterized protein</fullName>
    </submittedName>
</protein>
<reference evidence="2" key="1">
    <citation type="submission" date="2018-05" db="EMBL/GenBank/DDBJ databases">
        <authorList>
            <person name="Lanie J.A."/>
            <person name="Ng W.-L."/>
            <person name="Kazmierczak K.M."/>
            <person name="Andrzejewski T.M."/>
            <person name="Davidsen T.M."/>
            <person name="Wayne K.J."/>
            <person name="Tettelin H."/>
            <person name="Glass J.I."/>
            <person name="Rusch D."/>
            <person name="Podicherti R."/>
            <person name="Tsui H.-C.T."/>
            <person name="Winkler M.E."/>
        </authorList>
    </citation>
    <scope>NUCLEOTIDE SEQUENCE</scope>
</reference>
<dbReference type="AlphaFoldDB" id="A0A382ISF2"/>
<evidence type="ECO:0000313" key="2">
    <source>
        <dbReference type="EMBL" id="SVC02199.1"/>
    </source>
</evidence>